<gene>
    <name evidence="4" type="ORF">IV52_GL001366</name>
</gene>
<dbReference type="Proteomes" id="UP000051565">
    <property type="component" value="Unassembled WGS sequence"/>
</dbReference>
<keyword evidence="2 4" id="KW-0808">Transferase</keyword>
<dbReference type="InterPro" id="IPR011004">
    <property type="entry name" value="Trimer_LpxA-like_sf"/>
</dbReference>
<dbReference type="Pfam" id="PF00132">
    <property type="entry name" value="Hexapep"/>
    <property type="match status" value="1"/>
</dbReference>
<dbReference type="InterPro" id="IPR018357">
    <property type="entry name" value="Hexapep_transf_CS"/>
</dbReference>
<evidence type="ECO:0000256" key="1">
    <source>
        <dbReference type="ARBA" id="ARBA00007274"/>
    </source>
</evidence>
<comment type="caution">
    <text evidence="4">The sequence shown here is derived from an EMBL/GenBank/DDBJ whole genome shotgun (WGS) entry which is preliminary data.</text>
</comment>
<keyword evidence="5" id="KW-1185">Reference proteome</keyword>
<dbReference type="PANTHER" id="PTHR23416">
    <property type="entry name" value="SIALIC ACID SYNTHASE-RELATED"/>
    <property type="match status" value="1"/>
</dbReference>
<evidence type="ECO:0000256" key="3">
    <source>
        <dbReference type="ARBA" id="ARBA00022737"/>
    </source>
</evidence>
<name>A0A0R2JM35_9LACO</name>
<dbReference type="PROSITE" id="PS00101">
    <property type="entry name" value="HEXAPEP_TRANSFERASES"/>
    <property type="match status" value="1"/>
</dbReference>
<dbReference type="AlphaFoldDB" id="A0A0R2JM35"/>
<dbReference type="SUPFAM" id="SSF51161">
    <property type="entry name" value="Trimeric LpxA-like enzymes"/>
    <property type="match status" value="1"/>
</dbReference>
<dbReference type="InterPro" id="IPR001451">
    <property type="entry name" value="Hexapep"/>
</dbReference>
<dbReference type="EMBL" id="JQBT01000036">
    <property type="protein sequence ID" value="KRN78232.1"/>
    <property type="molecule type" value="Genomic_DNA"/>
</dbReference>
<dbReference type="GO" id="GO:0008374">
    <property type="term" value="F:O-acyltransferase activity"/>
    <property type="evidence" value="ECO:0007669"/>
    <property type="project" value="TreeGrafter"/>
</dbReference>
<dbReference type="PATRIC" id="fig|1122148.6.peg.1403"/>
<dbReference type="InterPro" id="IPR051159">
    <property type="entry name" value="Hexapeptide_acetyltransf"/>
</dbReference>
<reference evidence="4 5" key="1">
    <citation type="journal article" date="2015" name="Genome Announc.">
        <title>Expanding the biotechnology potential of lactobacilli through comparative genomics of 213 strains and associated genera.</title>
        <authorList>
            <person name="Sun Z."/>
            <person name="Harris H.M."/>
            <person name="McCann A."/>
            <person name="Guo C."/>
            <person name="Argimon S."/>
            <person name="Zhang W."/>
            <person name="Yang X."/>
            <person name="Jeffery I.B."/>
            <person name="Cooney J.C."/>
            <person name="Kagawa T.F."/>
            <person name="Liu W."/>
            <person name="Song Y."/>
            <person name="Salvetti E."/>
            <person name="Wrobel A."/>
            <person name="Rasinkangas P."/>
            <person name="Parkhill J."/>
            <person name="Rea M.C."/>
            <person name="O'Sullivan O."/>
            <person name="Ritari J."/>
            <person name="Douillard F.P."/>
            <person name="Paul Ross R."/>
            <person name="Yang R."/>
            <person name="Briner A.E."/>
            <person name="Felis G.E."/>
            <person name="de Vos W.M."/>
            <person name="Barrangou R."/>
            <person name="Klaenhammer T.R."/>
            <person name="Caufield P.W."/>
            <person name="Cui Y."/>
            <person name="Zhang H."/>
            <person name="O'Toole P.W."/>
        </authorList>
    </citation>
    <scope>NUCLEOTIDE SEQUENCE [LARGE SCALE GENOMIC DNA]</scope>
    <source>
        <strain evidence="4 5">DSM 20690</strain>
    </source>
</reference>
<proteinExistence type="inferred from homology"/>
<organism evidence="4 5">
    <name type="scientific">Fructilactobacillus lindneri DSM 20690 = JCM 11027</name>
    <dbReference type="NCBI Taxonomy" id="1122148"/>
    <lineage>
        <taxon>Bacteria</taxon>
        <taxon>Bacillati</taxon>
        <taxon>Bacillota</taxon>
        <taxon>Bacilli</taxon>
        <taxon>Lactobacillales</taxon>
        <taxon>Lactobacillaceae</taxon>
        <taxon>Fructilactobacillus</taxon>
    </lineage>
</organism>
<comment type="similarity">
    <text evidence="1">Belongs to the transferase hexapeptide repeat family.</text>
</comment>
<evidence type="ECO:0000256" key="2">
    <source>
        <dbReference type="ARBA" id="ARBA00022679"/>
    </source>
</evidence>
<dbReference type="PANTHER" id="PTHR23416:SF23">
    <property type="entry name" value="ACETYLTRANSFERASE C18B11.09C-RELATED"/>
    <property type="match status" value="1"/>
</dbReference>
<evidence type="ECO:0000313" key="4">
    <source>
        <dbReference type="EMBL" id="KRN78232.1"/>
    </source>
</evidence>
<protein>
    <submittedName>
        <fullName evidence="4">Maltose O-acetyltransferase</fullName>
    </submittedName>
</protein>
<dbReference type="Gene3D" id="2.160.10.10">
    <property type="entry name" value="Hexapeptide repeat proteins"/>
    <property type="match status" value="1"/>
</dbReference>
<keyword evidence="3" id="KW-0677">Repeat</keyword>
<evidence type="ECO:0000313" key="5">
    <source>
        <dbReference type="Proteomes" id="UP000051565"/>
    </source>
</evidence>
<sequence>MDKMTNDILKKVLNGEPLDFRDPTFKELFDIQEQNAGFLMKFNNEPSSKIRQELLEKITEQKLPENVKVFSPLKSDFGRHIFLKSGVVINTDCIFADLGGIYLDENVLVGPRTTFITLNHDLRPQYRDIIITKPIHVHKNAWIGAGSIILPGVTIGENAIVGAGAVVRKNVPADSIVIGNPAKIIKRRKH</sequence>
<accession>A0A0R2JM35</accession>